<dbReference type="InterPro" id="IPR012725">
    <property type="entry name" value="Chaperone_DnaK"/>
</dbReference>
<dbReference type="NCBIfam" id="NF003520">
    <property type="entry name" value="PRK05183.1"/>
    <property type="match status" value="1"/>
</dbReference>
<dbReference type="GO" id="GO:0140662">
    <property type="term" value="F:ATP-dependent protein folding chaperone"/>
    <property type="evidence" value="ECO:0007669"/>
    <property type="project" value="InterPro"/>
</dbReference>
<dbReference type="GeneID" id="91564350"/>
<feature type="modified residue" description="Phosphothreonine; by autocatalysis" evidence="9">
    <location>
        <position position="198"/>
    </location>
</feature>
<dbReference type="GO" id="GO:0005737">
    <property type="term" value="C:cytoplasm"/>
    <property type="evidence" value="ECO:0007669"/>
    <property type="project" value="UniProtKB-ARBA"/>
</dbReference>
<dbReference type="InterPro" id="IPR029047">
    <property type="entry name" value="HSP70_peptide-bd_sf"/>
</dbReference>
<dbReference type="RefSeq" id="WP_024502156.1">
    <property type="nucleotide sequence ID" value="NZ_CP015062.1"/>
</dbReference>
<dbReference type="GO" id="GO:0051082">
    <property type="term" value="F:unfolded protein binding"/>
    <property type="evidence" value="ECO:0007669"/>
    <property type="project" value="InterPro"/>
</dbReference>
<proteinExistence type="evidence at transcript level"/>
<dbReference type="KEGG" id="mcic:A4R28_24800"/>
<evidence type="ECO:0000256" key="2">
    <source>
        <dbReference type="ARBA" id="ARBA00007381"/>
    </source>
</evidence>
<gene>
    <name evidence="9 14" type="primary">dnaK</name>
    <name evidence="14" type="ORF">LRP29_03615</name>
</gene>
<dbReference type="FunFam" id="3.30.420.40:FF:000004">
    <property type="entry name" value="Molecular chaperone DnaK"/>
    <property type="match status" value="1"/>
</dbReference>
<dbReference type="InterPro" id="IPR029048">
    <property type="entry name" value="HSP70_C_sf"/>
</dbReference>
<dbReference type="FunFam" id="3.30.420.40:FF:000020">
    <property type="entry name" value="Chaperone protein HscA homolog"/>
    <property type="match status" value="1"/>
</dbReference>
<comment type="induction">
    <text evidence="9">By stress conditions e.g. heat shock.</text>
</comment>
<dbReference type="Proteomes" id="UP001060070">
    <property type="component" value="Chromosome"/>
</dbReference>
<evidence type="ECO:0000256" key="12">
    <source>
        <dbReference type="SAM" id="MobiDB-lite"/>
    </source>
</evidence>
<dbReference type="FunFam" id="2.60.34.10:FF:000014">
    <property type="entry name" value="Chaperone protein DnaK HSP70"/>
    <property type="match status" value="1"/>
</dbReference>
<comment type="similarity">
    <text evidence="2 9 10">Belongs to the heat shock protein 70 family.</text>
</comment>
<keyword evidence="6 9" id="KW-0067">ATP-binding</keyword>
<dbReference type="Gene3D" id="2.60.34.10">
    <property type="entry name" value="Substrate Binding Domain Of DNAk, Chain A, domain 1"/>
    <property type="match status" value="1"/>
</dbReference>
<evidence type="ECO:0000256" key="5">
    <source>
        <dbReference type="ARBA" id="ARBA00022741"/>
    </source>
</evidence>
<dbReference type="PROSITE" id="PS00297">
    <property type="entry name" value="HSP70_1"/>
    <property type="match status" value="1"/>
</dbReference>
<dbReference type="InterPro" id="IPR043129">
    <property type="entry name" value="ATPase_NBD"/>
</dbReference>
<dbReference type="SUPFAM" id="SSF100920">
    <property type="entry name" value="Heat shock protein 70kD (HSP70), peptide-binding domain"/>
    <property type="match status" value="1"/>
</dbReference>
<sequence length="638" mass="68500">MAKVIGIDLGTTNSCIAIMDGKEPKVIENAEGARTTPSIVAISGDDERLVGQPAKRQAVTNPENTIFAVKRLIGRRYDDPVTEKDKKLVPYKIVKGDNGDAWVEAGGRKQSPSQISAMILQKMKETAEAYLGEKVEKAVITVPAYFNDAQRQATKDAGKIAGLEVLRIINEPTAAALAYGLDKKEGKTIAVYDLGGGTFDISVLEIGDGVFEVKSTNGDTFLGGEDFDMRLVEYLAAEFKKEQGIDLKNDKLALQRLKEAAEKAKIELSSTTQTEINLPFITADATGPKHLTLKLTRAKFEQLVDDLVQRTIAPCKAALKDAGLKAGEIDEVVLVGGMTRMPKIQEIVKQFFGKEPHKGVNPDEVVALGAAIQAGVLQGDVKDVLLLDVTPLSLGIETLGGVFTRLIERNTTIPTKKSQVFSTAEDSQSAVTIRVFQGEREMAADNKALGQFDLVGIPPAPRGVPQIEVTFDIDANGIVNVSAKDKGTGKEHQIRIQASGGLSDADIEKMVKDAEANAETDKKRRALVEARNQAEALLHSSEKSLKEYGDKVSEGERTAISDAIAALKTATEGDDAADIEAKSQALAEASMKLGQAMYEASQKEAAEADAKADAAKDSDVVDADFEEIDEDDDKKKSA</sequence>
<dbReference type="Pfam" id="PF00012">
    <property type="entry name" value="HSP70"/>
    <property type="match status" value="1"/>
</dbReference>
<dbReference type="GO" id="GO:0005524">
    <property type="term" value="F:ATP binding"/>
    <property type="evidence" value="ECO:0007669"/>
    <property type="project" value="UniProtKB-UniRule"/>
</dbReference>
<evidence type="ECO:0000313" key="13">
    <source>
        <dbReference type="EMBL" id="AAW82899.1"/>
    </source>
</evidence>
<comment type="function">
    <text evidence="1 9">Acts as a chaperone.</text>
</comment>
<name>Q5DJ08_9HYPH</name>
<evidence type="ECO:0000256" key="8">
    <source>
        <dbReference type="ARBA" id="ARBA00023186"/>
    </source>
</evidence>
<dbReference type="PRINTS" id="PR00301">
    <property type="entry name" value="HEATSHOCK70"/>
</dbReference>
<keyword evidence="11" id="KW-0175">Coiled coil</keyword>
<feature type="coiled-coil region" evidence="11">
    <location>
        <begin position="247"/>
        <end position="274"/>
    </location>
</feature>
<keyword evidence="15" id="KW-1185">Reference proteome</keyword>
<evidence type="ECO:0000256" key="4">
    <source>
        <dbReference type="ARBA" id="ARBA00022553"/>
    </source>
</evidence>
<keyword evidence="4 9" id="KW-0597">Phosphoprotein</keyword>
<dbReference type="AlphaFoldDB" id="Q5DJ08"/>
<evidence type="ECO:0000256" key="10">
    <source>
        <dbReference type="RuleBase" id="RU003322"/>
    </source>
</evidence>
<dbReference type="Gene3D" id="3.30.420.40">
    <property type="match status" value="2"/>
</dbReference>
<dbReference type="NCBIfam" id="TIGR02350">
    <property type="entry name" value="prok_dnaK"/>
    <property type="match status" value="1"/>
</dbReference>
<reference evidence="13" key="1">
    <citation type="journal article" date="2005" name="Appl. Environ. Microbiol.">
        <title>Rhizobial 16S rRNA and dnaK genes: mosaicism and the uncertain phylogenetic placement of Rhizobium galegae.</title>
        <authorList>
            <person name="Eardly B.D."/>
            <person name="Nour S.M."/>
            <person name="van Berkum P."/>
            <person name="Selander R.K."/>
        </authorList>
    </citation>
    <scope>NUCLEOTIDE SEQUENCE</scope>
    <source>
        <strain evidence="13">ATCC 51585</strain>
    </source>
</reference>
<organism evidence="13">
    <name type="scientific">Mesorhizobium ciceri</name>
    <dbReference type="NCBI Taxonomy" id="39645"/>
    <lineage>
        <taxon>Bacteria</taxon>
        <taxon>Pseudomonadati</taxon>
        <taxon>Pseudomonadota</taxon>
        <taxon>Alphaproteobacteria</taxon>
        <taxon>Hyphomicrobiales</taxon>
        <taxon>Phyllobacteriaceae</taxon>
        <taxon>Mesorhizobium</taxon>
    </lineage>
</organism>
<dbReference type="SUPFAM" id="SSF53067">
    <property type="entry name" value="Actin-like ATPase domain"/>
    <property type="match status" value="2"/>
</dbReference>
<feature type="compositionally biased region" description="Basic and acidic residues" evidence="12">
    <location>
        <begin position="601"/>
        <end position="619"/>
    </location>
</feature>
<feature type="region of interest" description="Disordered" evidence="12">
    <location>
        <begin position="599"/>
        <end position="638"/>
    </location>
</feature>
<evidence type="ECO:0000256" key="7">
    <source>
        <dbReference type="ARBA" id="ARBA00023016"/>
    </source>
</evidence>
<dbReference type="NCBIfam" id="NF001413">
    <property type="entry name" value="PRK00290.1"/>
    <property type="match status" value="1"/>
</dbReference>
<evidence type="ECO:0000256" key="3">
    <source>
        <dbReference type="ARBA" id="ARBA00014415"/>
    </source>
</evidence>
<evidence type="ECO:0000256" key="9">
    <source>
        <dbReference type="HAMAP-Rule" id="MF_00332"/>
    </source>
</evidence>
<accession>Q5DJ08</accession>
<keyword evidence="8 9" id="KW-0143">Chaperone</keyword>
<feature type="compositionally biased region" description="Acidic residues" evidence="12">
    <location>
        <begin position="620"/>
        <end position="632"/>
    </location>
</feature>
<dbReference type="FunFam" id="3.90.640.10:FF:000003">
    <property type="entry name" value="Molecular chaperone DnaK"/>
    <property type="match status" value="1"/>
</dbReference>
<evidence type="ECO:0000256" key="6">
    <source>
        <dbReference type="ARBA" id="ARBA00022840"/>
    </source>
</evidence>
<evidence type="ECO:0000313" key="14">
    <source>
        <dbReference type="EMBL" id="UTU52547.1"/>
    </source>
</evidence>
<evidence type="ECO:0000256" key="1">
    <source>
        <dbReference type="ARBA" id="ARBA00002290"/>
    </source>
</evidence>
<dbReference type="EMBL" id="CP088147">
    <property type="protein sequence ID" value="UTU52547.1"/>
    <property type="molecule type" value="Genomic_DNA"/>
</dbReference>
<dbReference type="PROSITE" id="PS01036">
    <property type="entry name" value="HSP70_3"/>
    <property type="match status" value="1"/>
</dbReference>
<keyword evidence="7 9" id="KW-0346">Stress response</keyword>
<keyword evidence="5 9" id="KW-0547">Nucleotide-binding</keyword>
<dbReference type="CDD" id="cd11733">
    <property type="entry name" value="ASKHA_NBD_HSP70_HSPA9"/>
    <property type="match status" value="1"/>
</dbReference>
<reference evidence="14 15" key="2">
    <citation type="journal article" date="2022" name="Microbiol. Resour. Announc.">
        <title>Complete Genome Sequence of Mesorhizobium ciceri Strain R30, a Rhizobium Used as a Commercial Inoculant for Chickpea in Argentina.</title>
        <authorList>
            <person name="Foresto E."/>
            <person name="Revale S."/>
            <person name="Primo E."/>
            <person name="Nievas F."/>
            <person name="Carezzano E."/>
            <person name="Puente M."/>
            <person name="Alzari P."/>
            <person name="Mart M."/>
            <person name="Ben-Assaya M."/>
            <person name="Mornico D."/>
            <person name="Santoro M."/>
            <person name="Mart F."/>
            <person name="Giordano W."/>
            <person name="Bogino P."/>
        </authorList>
    </citation>
    <scope>NUCLEOTIDE SEQUENCE [LARGE SCALE GENOMIC DNA]</scope>
    <source>
        <strain evidence="14 15">R30</strain>
    </source>
</reference>
<dbReference type="EMBL" id="AY752740">
    <property type="protein sequence ID" value="AAW82899.1"/>
    <property type="molecule type" value="Genomic_DNA"/>
</dbReference>
<dbReference type="FunFam" id="1.20.1270.10:FF:000001">
    <property type="entry name" value="Molecular chaperone DnaK"/>
    <property type="match status" value="1"/>
</dbReference>
<dbReference type="STRING" id="682633.GCA_000474725_00491"/>
<dbReference type="PROSITE" id="PS00329">
    <property type="entry name" value="HSP70_2"/>
    <property type="match status" value="1"/>
</dbReference>
<protein>
    <recommendedName>
        <fullName evidence="3 9">Chaperone protein DnaK</fullName>
    </recommendedName>
    <alternativeName>
        <fullName evidence="9">HSP70</fullName>
    </alternativeName>
    <alternativeName>
        <fullName evidence="9">Heat shock 70 kDa protein</fullName>
    </alternativeName>
    <alternativeName>
        <fullName evidence="9">Heat shock protein 70</fullName>
    </alternativeName>
</protein>
<evidence type="ECO:0000256" key="11">
    <source>
        <dbReference type="SAM" id="Coils"/>
    </source>
</evidence>
<dbReference type="InterPro" id="IPR013126">
    <property type="entry name" value="Hsp_70_fam"/>
</dbReference>
<dbReference type="SUPFAM" id="SSF100934">
    <property type="entry name" value="Heat shock protein 70kD (HSP70), C-terminal subdomain"/>
    <property type="match status" value="1"/>
</dbReference>
<dbReference type="Gene3D" id="1.20.1270.10">
    <property type="match status" value="1"/>
</dbReference>
<dbReference type="Gene3D" id="3.90.640.10">
    <property type="entry name" value="Actin, Chain A, domain 4"/>
    <property type="match status" value="1"/>
</dbReference>
<dbReference type="PANTHER" id="PTHR19375">
    <property type="entry name" value="HEAT SHOCK PROTEIN 70KDA"/>
    <property type="match status" value="1"/>
</dbReference>
<evidence type="ECO:0000313" key="15">
    <source>
        <dbReference type="Proteomes" id="UP001060070"/>
    </source>
</evidence>
<dbReference type="HAMAP" id="MF_00332">
    <property type="entry name" value="DnaK"/>
    <property type="match status" value="1"/>
</dbReference>
<dbReference type="InterPro" id="IPR018181">
    <property type="entry name" value="Heat_shock_70_CS"/>
</dbReference>